<name>A0A6J2WKA3_CHACN</name>
<dbReference type="GO" id="GO:0005886">
    <property type="term" value="C:plasma membrane"/>
    <property type="evidence" value="ECO:0007669"/>
    <property type="project" value="UniProtKB-SubCell"/>
</dbReference>
<dbReference type="PROSITE" id="PS50262">
    <property type="entry name" value="G_PROTEIN_RECEP_F1_2"/>
    <property type="match status" value="1"/>
</dbReference>
<reference evidence="14" key="2">
    <citation type="submission" date="2025-08" db="UniProtKB">
        <authorList>
            <consortium name="RefSeq"/>
        </authorList>
    </citation>
    <scope>IDENTIFICATION</scope>
</reference>
<sequence length="320" mass="35250">MDFLFSSLLSTEESVSQDPCSALNGTVVDSAEAVSDVLSQIVRCRFKSRPTVVPYNPVLTAQTLTKAVGWVTLGAQLPLVLLASYALYRLVKADHVAPVYVINLLVTDLIQLGVRPALMESAISPVICYFGLMASVGFMMCIALERYLLVVHPLWYRCRRTLCHSLLASAAVWLSPLLTIEFTPCGSFCVFQCVLLLLPVPVLTFFLLGTWRALSGSLSVTQSERSKILGTLLLVVASYTFLFLPSVVSLLLLNSDPKSDVVDISQRNDQTLSVFLDACALCLLYISPLVDPLLYIFLRRDASDTREAFSCLHRSCCNHL</sequence>
<evidence type="ECO:0000256" key="7">
    <source>
        <dbReference type="ARBA" id="ARBA00023157"/>
    </source>
</evidence>
<evidence type="ECO:0000256" key="8">
    <source>
        <dbReference type="ARBA" id="ARBA00023170"/>
    </source>
</evidence>
<evidence type="ECO:0000256" key="2">
    <source>
        <dbReference type="ARBA" id="ARBA00022475"/>
    </source>
</evidence>
<feature type="transmembrane region" description="Helical" evidence="11">
    <location>
        <begin position="228"/>
        <end position="252"/>
    </location>
</feature>
<gene>
    <name evidence="14" type="primary">LOC115823864</name>
</gene>
<proteinExistence type="predicted"/>
<organism evidence="13 14">
    <name type="scientific">Chanos chanos</name>
    <name type="common">Milkfish</name>
    <name type="synonym">Mugil chanos</name>
    <dbReference type="NCBI Taxonomy" id="29144"/>
    <lineage>
        <taxon>Eukaryota</taxon>
        <taxon>Metazoa</taxon>
        <taxon>Chordata</taxon>
        <taxon>Craniata</taxon>
        <taxon>Vertebrata</taxon>
        <taxon>Euteleostomi</taxon>
        <taxon>Actinopterygii</taxon>
        <taxon>Neopterygii</taxon>
        <taxon>Teleostei</taxon>
        <taxon>Ostariophysi</taxon>
        <taxon>Gonorynchiformes</taxon>
        <taxon>Chanidae</taxon>
        <taxon>Chanos</taxon>
    </lineage>
</organism>
<keyword evidence="4 11" id="KW-1133">Transmembrane helix</keyword>
<reference evidence="13" key="1">
    <citation type="submission" date="2024-06" db="UniProtKB">
        <authorList>
            <consortium name="RefSeq"/>
        </authorList>
    </citation>
    <scope>NUCLEOTIDE SEQUENCE [LARGE SCALE GENOMIC DNA]</scope>
</reference>
<dbReference type="PANTHER" id="PTHR24234">
    <property type="entry name" value="LYSOPHOSPHATIDIC ACID RECEPTOR 5/SPHINGOSYLPHOSPHORYLCHOLINE RECEPTOR"/>
    <property type="match status" value="1"/>
</dbReference>
<dbReference type="InterPro" id="IPR017452">
    <property type="entry name" value="GPCR_Rhodpsn_7TM"/>
</dbReference>
<keyword evidence="13" id="KW-1185">Reference proteome</keyword>
<feature type="transmembrane region" description="Helical" evidence="11">
    <location>
        <begin position="67"/>
        <end position="88"/>
    </location>
</feature>
<dbReference type="PROSITE" id="PS00237">
    <property type="entry name" value="G_PROTEIN_RECEP_F1_1"/>
    <property type="match status" value="1"/>
</dbReference>
<keyword evidence="9" id="KW-0325">Glycoprotein</keyword>
<keyword evidence="6 11" id="KW-0472">Membrane</keyword>
<evidence type="ECO:0000313" key="14">
    <source>
        <dbReference type="RefSeq" id="XP_030643746.1"/>
    </source>
</evidence>
<evidence type="ECO:0000256" key="4">
    <source>
        <dbReference type="ARBA" id="ARBA00022989"/>
    </source>
</evidence>
<keyword evidence="7" id="KW-1015">Disulfide bond</keyword>
<keyword evidence="8 14" id="KW-0675">Receptor</keyword>
<dbReference type="GO" id="GO:0004930">
    <property type="term" value="F:G protein-coupled receptor activity"/>
    <property type="evidence" value="ECO:0007669"/>
    <property type="project" value="UniProtKB-KW"/>
</dbReference>
<accession>A0A6J2WKA3</accession>
<feature type="transmembrane region" description="Helical" evidence="11">
    <location>
        <begin position="272"/>
        <end position="298"/>
    </location>
</feature>
<dbReference type="RefSeq" id="XP_030643746.1">
    <property type="nucleotide sequence ID" value="XM_030787886.1"/>
</dbReference>
<dbReference type="InParanoid" id="A0A6J2WKA3"/>
<feature type="domain" description="G-protein coupled receptors family 1 profile" evidence="12">
    <location>
        <begin position="80"/>
        <end position="295"/>
    </location>
</feature>
<keyword evidence="5" id="KW-0297">G-protein coupled receptor</keyword>
<keyword evidence="2" id="KW-1003">Cell membrane</keyword>
<feature type="transmembrane region" description="Helical" evidence="11">
    <location>
        <begin position="161"/>
        <end position="180"/>
    </location>
</feature>
<evidence type="ECO:0000256" key="9">
    <source>
        <dbReference type="ARBA" id="ARBA00023180"/>
    </source>
</evidence>
<evidence type="ECO:0000259" key="12">
    <source>
        <dbReference type="PROSITE" id="PS50262"/>
    </source>
</evidence>
<evidence type="ECO:0000313" key="13">
    <source>
        <dbReference type="Proteomes" id="UP000504632"/>
    </source>
</evidence>
<evidence type="ECO:0000256" key="6">
    <source>
        <dbReference type="ARBA" id="ARBA00023136"/>
    </source>
</evidence>
<dbReference type="AlphaFoldDB" id="A0A6J2WKA3"/>
<dbReference type="Gene3D" id="1.20.1070.10">
    <property type="entry name" value="Rhodopsin 7-helix transmembrane proteins"/>
    <property type="match status" value="2"/>
</dbReference>
<evidence type="ECO:0000256" key="10">
    <source>
        <dbReference type="ARBA" id="ARBA00023224"/>
    </source>
</evidence>
<dbReference type="OrthoDB" id="5961704at2759"/>
<dbReference type="PANTHER" id="PTHR24234:SF8">
    <property type="entry name" value="G-PROTEIN COUPLED RECEPTOR 4-LIKE"/>
    <property type="match status" value="1"/>
</dbReference>
<dbReference type="InterPro" id="IPR000276">
    <property type="entry name" value="GPCR_Rhodpsn"/>
</dbReference>
<dbReference type="GeneID" id="115823864"/>
<evidence type="ECO:0000256" key="11">
    <source>
        <dbReference type="SAM" id="Phobius"/>
    </source>
</evidence>
<feature type="transmembrane region" description="Helical" evidence="11">
    <location>
        <begin position="95"/>
        <end position="114"/>
    </location>
</feature>
<evidence type="ECO:0000256" key="3">
    <source>
        <dbReference type="ARBA" id="ARBA00022692"/>
    </source>
</evidence>
<dbReference type="SUPFAM" id="SSF81321">
    <property type="entry name" value="Family A G protein-coupled receptor-like"/>
    <property type="match status" value="1"/>
</dbReference>
<feature type="transmembrane region" description="Helical" evidence="11">
    <location>
        <begin position="186"/>
        <end position="208"/>
    </location>
</feature>
<feature type="transmembrane region" description="Helical" evidence="11">
    <location>
        <begin position="126"/>
        <end position="149"/>
    </location>
</feature>
<evidence type="ECO:0000256" key="5">
    <source>
        <dbReference type="ARBA" id="ARBA00023040"/>
    </source>
</evidence>
<keyword evidence="3 11" id="KW-0812">Transmembrane</keyword>
<keyword evidence="10" id="KW-0807">Transducer</keyword>
<comment type="subcellular location">
    <subcellularLocation>
        <location evidence="1">Cell membrane</location>
        <topology evidence="1">Multi-pass membrane protein</topology>
    </subcellularLocation>
</comment>
<protein>
    <submittedName>
        <fullName evidence="14">Ovarian cancer G-protein coupled receptor 1</fullName>
    </submittedName>
</protein>
<evidence type="ECO:0000256" key="1">
    <source>
        <dbReference type="ARBA" id="ARBA00004651"/>
    </source>
</evidence>
<dbReference type="Proteomes" id="UP000504632">
    <property type="component" value="Chromosome 11"/>
</dbReference>